<gene>
    <name evidence="1" type="ORF">NM688_g7913</name>
</gene>
<evidence type="ECO:0000313" key="1">
    <source>
        <dbReference type="EMBL" id="KAJ3529020.1"/>
    </source>
</evidence>
<organism evidence="1 2">
    <name type="scientific">Phlebia brevispora</name>
    <dbReference type="NCBI Taxonomy" id="194682"/>
    <lineage>
        <taxon>Eukaryota</taxon>
        <taxon>Fungi</taxon>
        <taxon>Dikarya</taxon>
        <taxon>Basidiomycota</taxon>
        <taxon>Agaricomycotina</taxon>
        <taxon>Agaricomycetes</taxon>
        <taxon>Polyporales</taxon>
        <taxon>Meruliaceae</taxon>
        <taxon>Phlebia</taxon>
    </lineage>
</organism>
<proteinExistence type="predicted"/>
<keyword evidence="2" id="KW-1185">Reference proteome</keyword>
<accession>A0ACC1RZP2</accession>
<name>A0ACC1RZP2_9APHY</name>
<reference evidence="1" key="1">
    <citation type="submission" date="2022-07" db="EMBL/GenBank/DDBJ databases">
        <title>Genome Sequence of Phlebia brevispora.</title>
        <authorList>
            <person name="Buettner E."/>
        </authorList>
    </citation>
    <scope>NUCLEOTIDE SEQUENCE</scope>
    <source>
        <strain evidence="1">MPL23</strain>
    </source>
</reference>
<protein>
    <submittedName>
        <fullName evidence="1">Uncharacterized protein</fullName>
    </submittedName>
</protein>
<evidence type="ECO:0000313" key="2">
    <source>
        <dbReference type="Proteomes" id="UP001148662"/>
    </source>
</evidence>
<dbReference type="Proteomes" id="UP001148662">
    <property type="component" value="Unassembled WGS sequence"/>
</dbReference>
<comment type="caution">
    <text evidence="1">The sequence shown here is derived from an EMBL/GenBank/DDBJ whole genome shotgun (WGS) entry which is preliminary data.</text>
</comment>
<sequence length="163" mass="17265">MADQDDEPTIKVKVGGTTIELPERKVRRELDRFGIRLRRELFRAQEFLEEAGLSSLLAPPNPRTSTAASASTGPTGPDIETLSTAGTEALPPYSAPTQTVADIPSGAAEHTAESTSLSIPTEAAALSADGTADVSHVLHQLHPPDPVDPTIPDGYLDLQLFQS</sequence>
<dbReference type="EMBL" id="JANHOG010001975">
    <property type="protein sequence ID" value="KAJ3529020.1"/>
    <property type="molecule type" value="Genomic_DNA"/>
</dbReference>